<feature type="compositionally biased region" description="Basic residues" evidence="8">
    <location>
        <begin position="484"/>
        <end position="504"/>
    </location>
</feature>
<evidence type="ECO:0000313" key="11">
    <source>
        <dbReference type="Proteomes" id="UP000469890"/>
    </source>
</evidence>
<dbReference type="SUPFAM" id="SSF47762">
    <property type="entry name" value="PAH2 domain"/>
    <property type="match status" value="3"/>
</dbReference>
<keyword evidence="3" id="KW-0677">Repeat</keyword>
<dbReference type="Pfam" id="PF08295">
    <property type="entry name" value="Sin3_corepress"/>
    <property type="match status" value="1"/>
</dbReference>
<feature type="compositionally biased region" description="Pro residues" evidence="8">
    <location>
        <begin position="1"/>
        <end position="12"/>
    </location>
</feature>
<keyword evidence="6 7" id="KW-0539">Nucleus</keyword>
<dbReference type="FunFam" id="1.20.1160.11:FF:000003">
    <property type="entry name" value="Paired amphipathic helix SIN3-like protein"/>
    <property type="match status" value="1"/>
</dbReference>
<feature type="region of interest" description="Disordered" evidence="8">
    <location>
        <begin position="1"/>
        <end position="174"/>
    </location>
</feature>
<evidence type="ECO:0000256" key="4">
    <source>
        <dbReference type="ARBA" id="ARBA00023015"/>
    </source>
</evidence>
<sequence length="1337" mass="151342">MPLDPPPPPASPTRPLVNTEATAHSTSAEPYMSSYNSPSAVAVAARPTTTVESSPYLPNSVHAATAATTTTNTSTNVSSVDQPSYHMRRTSETPPPPQLPLLQSSHSPNYSRPRTPVDTAPSSIVVPESMNNNSNNSMPANSASVPVQNHSVPPNPVKSPSTTSAAAPSSNASSGYRPLNVKDALTYLDQVKMKFADQAKVYNRFLDIMKEFKSQAIDTPGVIERVSTLFRGHPALISGFNTFLPPGYRIECSTDAYARDIIKVTTPTGTTSTTSGEPLNLHSENAAPLYYSHPQQQQQQQRSPAPTQGYSNNGYRNAGGSLPPIATYHPAQQPLHHSQRSSVPPPSSNSTTMPSSQSSHAVHRSASPPPPPPPLSATTPTASDDQGTRRAPVEFNHAINYVNKIKNRFSNDPETYKQFLEILQTYQKEQKPIQEVYAQVQTLFNGATDLLAEFKQFLPDTSQPQPSQQQTPILESTSSSSTKKTGKKQRALPLPKQKKAKLQHHSSAGGSIASIANRMDHHMITSDIRRSPLVLPPTAPADGPIISAVEAEFFDRVKKHIGNKQTYFSFLRVLNLFTQQVLDANQLIDRCESYLSGNKELYHQLKKLVGYDGKDRVIENVPLVPSKLDYSAAYEYGPSYRSVPKHWQSQKCSGRDALCWEVLNDGYVSHPTWASEDGGFIASKKNVFEEALHRVEEERYHYDLDIEANLNTMSLLEPINKKIALMSNEDKSDFKVSPGLGGPSKAIYQRVLKKIYGNETGAEVIDMLHNNPAHAVPVVLKRLKQKDEEWRRMQREWNKIWREIESKNYYKALDYQGVIFKTNDKKNMSIKQLVSEIEAIHHDQAETQEPQLKYQFKNKKVFKDVTRVLYSYFERQTTYGHEDCAVMKAFIEMFLPVFFDVPDVLPEKEPSQDIMLLDDEDEDVDDEMDEDDVDEDDEDNDTQHSYDSSTDSRSTKRGANSTRRNGRRSPRHKPNDEDHQKLLKDVLTKKLKSITETKAAESKIQPLPADEGEEEQEQDQEGGYSDREQKIYNLFGNTTFYCFFRLFQVCYDRLYQMKQLDRAYRTNGAQAKATTKAALDLHVVSKDYNGVHMDFKRGYYQALLTLIDRYFDDAFDQTMFEECTRYIFGNKAYVLFTIDKLMQSIMRQLHQIVTDMKAQKILSFFKKNHEHDKSTPELIQAYRSEVTDALGQDDKLYNLAFDTLTRTLYIQLLQKQDRTFGLNDMDVYTDYVAHYTNWDVDTPGIDRKTLSKRFLSRNIVHQSDTNFKVQSNLAYKICRSTYHLFYVSGEDAFVRWTSSQPTALDDSADSRNLAWKSWLDKGRDTAELDDTTRSLYA</sequence>
<feature type="compositionally biased region" description="Polar residues" evidence="8">
    <location>
        <begin position="19"/>
        <end position="39"/>
    </location>
</feature>
<dbReference type="InterPro" id="IPR003822">
    <property type="entry name" value="PAH"/>
</dbReference>
<accession>A0A8H4BBT8</accession>
<feature type="compositionally biased region" description="Polar residues" evidence="8">
    <location>
        <begin position="302"/>
        <end position="315"/>
    </location>
</feature>
<dbReference type="InterPro" id="IPR036600">
    <property type="entry name" value="PAH_sf"/>
</dbReference>
<dbReference type="Pfam" id="PF02671">
    <property type="entry name" value="PAH"/>
    <property type="match status" value="3"/>
</dbReference>
<evidence type="ECO:0000256" key="8">
    <source>
        <dbReference type="SAM" id="MobiDB-lite"/>
    </source>
</evidence>
<evidence type="ECO:0000256" key="5">
    <source>
        <dbReference type="ARBA" id="ARBA00023163"/>
    </source>
</evidence>
<dbReference type="GO" id="GO:0003714">
    <property type="term" value="F:transcription corepressor activity"/>
    <property type="evidence" value="ECO:0007669"/>
    <property type="project" value="InterPro"/>
</dbReference>
<feature type="compositionally biased region" description="Low complexity" evidence="8">
    <location>
        <begin position="40"/>
        <end position="51"/>
    </location>
</feature>
<feature type="compositionally biased region" description="Low complexity" evidence="8">
    <location>
        <begin position="159"/>
        <end position="174"/>
    </location>
</feature>
<dbReference type="GO" id="GO:0000122">
    <property type="term" value="P:negative regulation of transcription by RNA polymerase II"/>
    <property type="evidence" value="ECO:0007669"/>
    <property type="project" value="TreeGrafter"/>
</dbReference>
<dbReference type="Gene3D" id="1.20.1160.11">
    <property type="entry name" value="Paired amphipathic helix"/>
    <property type="match status" value="3"/>
</dbReference>
<feature type="region of interest" description="Disordered" evidence="8">
    <location>
        <begin position="997"/>
        <end position="1025"/>
    </location>
</feature>
<feature type="compositionally biased region" description="Low complexity" evidence="8">
    <location>
        <begin position="59"/>
        <end position="80"/>
    </location>
</feature>
<dbReference type="PANTHER" id="PTHR12346:SF0">
    <property type="entry name" value="SIN3A, ISOFORM G"/>
    <property type="match status" value="1"/>
</dbReference>
<gene>
    <name evidence="10" type="ORF">FB192DRAFT_1395198</name>
</gene>
<name>A0A8H4BBT8_MUCCL</name>
<feature type="domain" description="Histone deacetylase interacting" evidence="9">
    <location>
        <begin position="633"/>
        <end position="733"/>
    </location>
</feature>
<feature type="compositionally biased region" description="Low complexity" evidence="8">
    <location>
        <begin position="348"/>
        <end position="359"/>
    </location>
</feature>
<protein>
    <recommendedName>
        <fullName evidence="9">Histone deacetylase interacting domain-containing protein</fullName>
    </recommendedName>
</protein>
<feature type="compositionally biased region" description="Low complexity" evidence="8">
    <location>
        <begin position="461"/>
        <end position="483"/>
    </location>
</feature>
<dbReference type="InterPro" id="IPR013194">
    <property type="entry name" value="HDAC_interact_dom"/>
</dbReference>
<feature type="region of interest" description="Disordered" evidence="8">
    <location>
        <begin position="909"/>
        <end position="981"/>
    </location>
</feature>
<organism evidence="10 11">
    <name type="scientific">Mucor circinelloides f. lusitanicus</name>
    <name type="common">Mucor racemosus var. lusitanicus</name>
    <dbReference type="NCBI Taxonomy" id="29924"/>
    <lineage>
        <taxon>Eukaryota</taxon>
        <taxon>Fungi</taxon>
        <taxon>Fungi incertae sedis</taxon>
        <taxon>Mucoromycota</taxon>
        <taxon>Mucoromycotina</taxon>
        <taxon>Mucoromycetes</taxon>
        <taxon>Mucorales</taxon>
        <taxon>Mucorineae</taxon>
        <taxon>Mucoraceae</taxon>
        <taxon>Mucor</taxon>
    </lineage>
</organism>
<dbReference type="GO" id="GO:0010628">
    <property type="term" value="P:positive regulation of gene expression"/>
    <property type="evidence" value="ECO:0007669"/>
    <property type="project" value="UniProtKB-ARBA"/>
</dbReference>
<feature type="compositionally biased region" description="Acidic residues" evidence="8">
    <location>
        <begin position="916"/>
        <end position="940"/>
    </location>
</feature>
<feature type="region of interest" description="Disordered" evidence="8">
    <location>
        <begin position="460"/>
        <end position="507"/>
    </location>
</feature>
<dbReference type="EMBL" id="JAAECE010000007">
    <property type="protein sequence ID" value="KAF1799146.1"/>
    <property type="molecule type" value="Genomic_DNA"/>
</dbReference>
<keyword evidence="4" id="KW-0805">Transcription regulation</keyword>
<feature type="region of interest" description="Disordered" evidence="8">
    <location>
        <begin position="292"/>
        <end position="392"/>
    </location>
</feature>
<comment type="caution">
    <text evidence="10">The sequence shown here is derived from an EMBL/GenBank/DDBJ whole genome shotgun (WGS) entry which is preliminary data.</text>
</comment>
<evidence type="ECO:0000259" key="9">
    <source>
        <dbReference type="SMART" id="SM00761"/>
    </source>
</evidence>
<evidence type="ECO:0000313" key="10">
    <source>
        <dbReference type="EMBL" id="KAF1799146.1"/>
    </source>
</evidence>
<evidence type="ECO:0000256" key="3">
    <source>
        <dbReference type="ARBA" id="ARBA00022737"/>
    </source>
</evidence>
<dbReference type="PANTHER" id="PTHR12346">
    <property type="entry name" value="SIN3B-RELATED"/>
    <property type="match status" value="1"/>
</dbReference>
<feature type="compositionally biased region" description="Acidic residues" evidence="8">
    <location>
        <begin position="1010"/>
        <end position="1020"/>
    </location>
</feature>
<evidence type="ECO:0000256" key="6">
    <source>
        <dbReference type="ARBA" id="ARBA00023242"/>
    </source>
</evidence>
<dbReference type="Pfam" id="PF16879">
    <property type="entry name" value="Sin3a_C"/>
    <property type="match status" value="1"/>
</dbReference>
<dbReference type="FunFam" id="1.20.1160.11:FF:000002">
    <property type="entry name" value="Paired amphipathic helix protein SIN3"/>
    <property type="match status" value="1"/>
</dbReference>
<evidence type="ECO:0000256" key="7">
    <source>
        <dbReference type="PROSITE-ProRule" id="PRU00810"/>
    </source>
</evidence>
<dbReference type="InterPro" id="IPR039774">
    <property type="entry name" value="Sin3-like"/>
</dbReference>
<dbReference type="Proteomes" id="UP000469890">
    <property type="component" value="Unassembled WGS sequence"/>
</dbReference>
<reference evidence="10 11" key="1">
    <citation type="submission" date="2019-09" db="EMBL/GenBank/DDBJ databases">
        <authorList>
            <consortium name="DOE Joint Genome Institute"/>
            <person name="Mondo S.J."/>
            <person name="Navarro-Mendoza M.I."/>
            <person name="Perez-Arques C."/>
            <person name="Panchal S."/>
            <person name="Nicolas F.E."/>
            <person name="Ganguly P."/>
            <person name="Pangilinan J."/>
            <person name="Grigoriev I."/>
            <person name="Heitman J."/>
            <person name="Sanya K."/>
            <person name="Garre V."/>
        </authorList>
    </citation>
    <scope>NUCLEOTIDE SEQUENCE [LARGE SCALE GENOMIC DNA]</scope>
    <source>
        <strain evidence="10 11">MU402</strain>
    </source>
</reference>
<dbReference type="FunFam" id="1.20.1160.11:FF:000001">
    <property type="entry name" value="Paired amphipathic helix protein Sin3"/>
    <property type="match status" value="1"/>
</dbReference>
<keyword evidence="2" id="KW-0678">Repressor</keyword>
<dbReference type="GO" id="GO:0033698">
    <property type="term" value="C:Rpd3L complex"/>
    <property type="evidence" value="ECO:0007669"/>
    <property type="project" value="UniProtKB-ARBA"/>
</dbReference>
<dbReference type="PROSITE" id="PS51477">
    <property type="entry name" value="PAH"/>
    <property type="match status" value="2"/>
</dbReference>
<comment type="subcellular location">
    <subcellularLocation>
        <location evidence="1 7">Nucleus</location>
    </subcellularLocation>
</comment>
<evidence type="ECO:0000256" key="1">
    <source>
        <dbReference type="ARBA" id="ARBA00004123"/>
    </source>
</evidence>
<dbReference type="InterPro" id="IPR031693">
    <property type="entry name" value="Sin3_C"/>
</dbReference>
<evidence type="ECO:0000256" key="2">
    <source>
        <dbReference type="ARBA" id="ARBA00022491"/>
    </source>
</evidence>
<keyword evidence="5" id="KW-0804">Transcription</keyword>
<dbReference type="SMART" id="SM00761">
    <property type="entry name" value="HDAC_interact"/>
    <property type="match status" value="1"/>
</dbReference>
<feature type="compositionally biased region" description="Polar residues" evidence="8">
    <location>
        <begin position="943"/>
        <end position="963"/>
    </location>
</feature>
<proteinExistence type="predicted"/>
<feature type="compositionally biased region" description="Low complexity" evidence="8">
    <location>
        <begin position="129"/>
        <end position="144"/>
    </location>
</feature>